<proteinExistence type="predicted"/>
<evidence type="ECO:0000259" key="1">
    <source>
        <dbReference type="Pfam" id="PF07171"/>
    </source>
</evidence>
<dbReference type="Pfam" id="PF07171">
    <property type="entry name" value="MlrC_C"/>
    <property type="match status" value="1"/>
</dbReference>
<dbReference type="InterPro" id="IPR010799">
    <property type="entry name" value="MlrC_C"/>
</dbReference>
<feature type="domain" description="Microcystin LR degradation protein MlrC N-terminal" evidence="2">
    <location>
        <begin position="1"/>
        <end position="263"/>
    </location>
</feature>
<feature type="domain" description="Microcystin LR degradation protein MlrC C-terminal" evidence="1">
    <location>
        <begin position="296"/>
        <end position="484"/>
    </location>
</feature>
<dbReference type="AlphaFoldDB" id="A0A6B2L1Z7"/>
<dbReference type="Pfam" id="PF07364">
    <property type="entry name" value="DUF1485"/>
    <property type="match status" value="1"/>
</dbReference>
<evidence type="ECO:0000259" key="2">
    <source>
        <dbReference type="Pfam" id="PF07364"/>
    </source>
</evidence>
<accession>A0A6B2L1Z7</accession>
<organism evidence="3">
    <name type="scientific">Arcella intermedia</name>
    <dbReference type="NCBI Taxonomy" id="1963864"/>
    <lineage>
        <taxon>Eukaryota</taxon>
        <taxon>Amoebozoa</taxon>
        <taxon>Tubulinea</taxon>
        <taxon>Elardia</taxon>
        <taxon>Arcellinida</taxon>
        <taxon>Sphaerothecina</taxon>
        <taxon>Arcellidae</taxon>
        <taxon>Arcella</taxon>
    </lineage>
</organism>
<dbReference type="EMBL" id="GIBP01002065">
    <property type="protein sequence ID" value="NDV31034.1"/>
    <property type="molecule type" value="Transcribed_RNA"/>
</dbReference>
<sequence>MESSAFSPVDLTLGDFLVKSEEEYKKYYASQENFFRTLLASPWVDVRFGCCLRGFTGGKVRQEAWEEMLAQVDPYLEAHKGAIHGVYLDLHGAMGVHGEPDPEGALVERIRRALGESVLISASFDLHGNISPNLCKNLDMLCAYKTSPHVDIEETKIKAFSMLLDCLTKNIKPTTHHIRVPILIAGEKAMTTVEPGKSLYESLSQKEQHPNVLNASIFLGCPWTDESRVSCCVTMTTISSEPPPELEEIARSLWDKRSEFSYPKDIKISTIDGIFEMISNDLQGLNTENKKAFHTLCDLGDNVSAGATGDITFLLEELIHWCKLKEMPISPGQEPRHYKVLTTIWDRELVEHCVGVGEGRNIKNQYIGRKSIRANRKESYCVELGTIKKFWENLPFGGKHVLLECFKCPLQNNTLLSVDVLLTQMRKAFLNERDFLDVNLLEYSLVILKGGYLFPKLQELSKGVVIYVETPGAVDPRLELLKWNNLQRPIFPLDTIESFLSST</sequence>
<dbReference type="InterPro" id="IPR015995">
    <property type="entry name" value="MlrC_N"/>
</dbReference>
<name>A0A6B2L1Z7_9EUKA</name>
<evidence type="ECO:0000313" key="3">
    <source>
        <dbReference type="EMBL" id="NDV31034.1"/>
    </source>
</evidence>
<reference evidence="3" key="1">
    <citation type="journal article" date="2020" name="J. Eukaryot. Microbiol.">
        <title>De novo Sequencing, Assembly and Annotation of the Transcriptome for the Free-Living Testate Amoeba Arcella intermedia.</title>
        <authorList>
            <person name="Ribeiro G.M."/>
            <person name="Porfirio-Sousa A.L."/>
            <person name="Maurer-Alcala X.X."/>
            <person name="Katz L.A."/>
            <person name="Lahr D.J.G."/>
        </authorList>
    </citation>
    <scope>NUCLEOTIDE SEQUENCE</scope>
</reference>
<protein>
    <recommendedName>
        <fullName evidence="4">Microcystin LR degradation protein MlrC N-terminal domain-containing protein</fullName>
    </recommendedName>
</protein>
<evidence type="ECO:0008006" key="4">
    <source>
        <dbReference type="Google" id="ProtNLM"/>
    </source>
</evidence>